<sequence length="149" mass="16147">MCKPEYYTIDAGMVTRDPMLIGVLQAHKSWISAISWDISSESSSKSSLLLATGCCDGSVKIWLGDIEGLNQCTSAEEVPFALVAEVTTDLSAPVSSISLFVPTQRQHDVNLAIGRVSGSLETWIWNTCSSRIENTSACHSHDQVVYHGV</sequence>
<name>A0A0A9DLI9_ARUDO</name>
<dbReference type="InterPro" id="IPR036322">
    <property type="entry name" value="WD40_repeat_dom_sf"/>
</dbReference>
<dbReference type="GO" id="GO:0000127">
    <property type="term" value="C:transcription factor TFIIIC complex"/>
    <property type="evidence" value="ECO:0007669"/>
    <property type="project" value="InterPro"/>
</dbReference>
<reference evidence="1" key="2">
    <citation type="journal article" date="2015" name="Data Brief">
        <title>Shoot transcriptome of the giant reed, Arundo donax.</title>
        <authorList>
            <person name="Barrero R.A."/>
            <person name="Guerrero F.D."/>
            <person name="Moolhuijzen P."/>
            <person name="Goolsby J.A."/>
            <person name="Tidwell J."/>
            <person name="Bellgard S.E."/>
            <person name="Bellgard M.I."/>
        </authorList>
    </citation>
    <scope>NUCLEOTIDE SEQUENCE</scope>
    <source>
        <tissue evidence="1">Shoot tissue taken approximately 20 cm above the soil surface</tissue>
    </source>
</reference>
<reference evidence="1" key="1">
    <citation type="submission" date="2014-09" db="EMBL/GenBank/DDBJ databases">
        <authorList>
            <person name="Magalhaes I.L.F."/>
            <person name="Oliveira U."/>
            <person name="Santos F.R."/>
            <person name="Vidigal T.H.D.A."/>
            <person name="Brescovit A.D."/>
            <person name="Santos A.J."/>
        </authorList>
    </citation>
    <scope>NUCLEOTIDE SEQUENCE</scope>
    <source>
        <tissue evidence="1">Shoot tissue taken approximately 20 cm above the soil surface</tissue>
    </source>
</reference>
<dbReference type="GO" id="GO:0004402">
    <property type="term" value="F:histone acetyltransferase activity"/>
    <property type="evidence" value="ECO:0007669"/>
    <property type="project" value="InterPro"/>
</dbReference>
<accession>A0A0A9DLI9</accession>
<dbReference type="SMART" id="SM00320">
    <property type="entry name" value="WD40"/>
    <property type="match status" value="1"/>
</dbReference>
<dbReference type="EMBL" id="GBRH01209244">
    <property type="protein sequence ID" value="JAD88651.1"/>
    <property type="molecule type" value="Transcribed_RNA"/>
</dbReference>
<dbReference type="InterPro" id="IPR015943">
    <property type="entry name" value="WD40/YVTN_repeat-like_dom_sf"/>
</dbReference>
<organism evidence="1">
    <name type="scientific">Arundo donax</name>
    <name type="common">Giant reed</name>
    <name type="synonym">Donax arundinaceus</name>
    <dbReference type="NCBI Taxonomy" id="35708"/>
    <lineage>
        <taxon>Eukaryota</taxon>
        <taxon>Viridiplantae</taxon>
        <taxon>Streptophyta</taxon>
        <taxon>Embryophyta</taxon>
        <taxon>Tracheophyta</taxon>
        <taxon>Spermatophyta</taxon>
        <taxon>Magnoliopsida</taxon>
        <taxon>Liliopsida</taxon>
        <taxon>Poales</taxon>
        <taxon>Poaceae</taxon>
        <taxon>PACMAD clade</taxon>
        <taxon>Arundinoideae</taxon>
        <taxon>Arundineae</taxon>
        <taxon>Arundo</taxon>
    </lineage>
</organism>
<dbReference type="GO" id="GO:0006384">
    <property type="term" value="P:transcription initiation at RNA polymerase III promoter"/>
    <property type="evidence" value="ECO:0007669"/>
    <property type="project" value="InterPro"/>
</dbReference>
<dbReference type="InterPro" id="IPR044230">
    <property type="entry name" value="GTF3C4"/>
</dbReference>
<dbReference type="InterPro" id="IPR001680">
    <property type="entry name" value="WD40_rpt"/>
</dbReference>
<proteinExistence type="predicted"/>
<dbReference type="AlphaFoldDB" id="A0A0A9DLI9"/>
<dbReference type="Gene3D" id="2.130.10.10">
    <property type="entry name" value="YVTN repeat-like/Quinoprotein amine dehydrogenase"/>
    <property type="match status" value="1"/>
</dbReference>
<dbReference type="PANTHER" id="PTHR15496">
    <property type="entry name" value="GENERAL TRANSCRIPTION FACTOR 3C POLYPEPTIDE 4 FAMILY"/>
    <property type="match status" value="1"/>
</dbReference>
<dbReference type="PANTHER" id="PTHR15496:SF2">
    <property type="entry name" value="GENERAL TRANSCRIPTION FACTOR 3C POLYPEPTIDE 4"/>
    <property type="match status" value="1"/>
</dbReference>
<evidence type="ECO:0000313" key="1">
    <source>
        <dbReference type="EMBL" id="JAD88651.1"/>
    </source>
</evidence>
<protein>
    <submittedName>
        <fullName evidence="1">Uncharacterized protein</fullName>
    </submittedName>
</protein>
<dbReference type="SUPFAM" id="SSF50978">
    <property type="entry name" value="WD40 repeat-like"/>
    <property type="match status" value="1"/>
</dbReference>